<dbReference type="PANTHER" id="PTHR14540:SF2">
    <property type="entry name" value="INTEGRATOR COMPLEX SUBUNIT 15"/>
    <property type="match status" value="1"/>
</dbReference>
<comment type="caution">
    <text evidence="1">The sequence shown here is derived from an EMBL/GenBank/DDBJ whole genome shotgun (WGS) entry which is preliminary data.</text>
</comment>
<dbReference type="AlphaFoldDB" id="A0A9Q0S216"/>
<dbReference type="Proteomes" id="UP001151699">
    <property type="component" value="Chromosome B"/>
</dbReference>
<reference evidence="1" key="1">
    <citation type="submission" date="2022-07" db="EMBL/GenBank/DDBJ databases">
        <authorList>
            <person name="Trinca V."/>
            <person name="Uliana J.V.C."/>
            <person name="Torres T.T."/>
            <person name="Ward R.J."/>
            <person name="Monesi N."/>
        </authorList>
    </citation>
    <scope>NUCLEOTIDE SEQUENCE</scope>
    <source>
        <strain evidence="1">HSMRA1968</strain>
        <tissue evidence="1">Whole embryos</tissue>
    </source>
</reference>
<dbReference type="OrthoDB" id="5861309at2759"/>
<keyword evidence="2" id="KW-1185">Reference proteome</keyword>
<dbReference type="Pfam" id="PF14964">
    <property type="entry name" value="INTS15"/>
    <property type="match status" value="1"/>
</dbReference>
<gene>
    <name evidence="1" type="ORF">Bhyg_06033</name>
</gene>
<dbReference type="InterPro" id="IPR027844">
    <property type="entry name" value="INTS15"/>
</dbReference>
<evidence type="ECO:0000313" key="2">
    <source>
        <dbReference type="Proteomes" id="UP001151699"/>
    </source>
</evidence>
<name>A0A9Q0S216_9DIPT</name>
<proteinExistence type="predicted"/>
<sequence>MDYPHRAHDALLRIENQIASKKQDHVLDLISEFIFYEKKSDSRKYGNNKMQQSCGLSLIQEFQLVVVLCEFYERPGEEMIRNAVFLSLFEGSNPSRLKVLTKLVGTAIASSVGPILSAAGTWIQQLGPTNIFCMELTQRLIEDFIVFSNKGPEQLRTLPSISPRFSINFLACCTELYLKDTVTHQLLPPPPPALLEVFTNWVQDYPTLCIDAQPQLVLPQGAISMPIVNPLPGLMRWCVLSPISQSAIDGSAYSKLQLAILKCLMQEAKQIGDLPLVPPINSIALGAVIFTLKFKASEIAKVGDPDTDQSMQLSLERLAQCIQIAIQSRSLLDNVPQLVCRLKKLPKNHLLDIVIKSQNL</sequence>
<organism evidence="1 2">
    <name type="scientific">Pseudolycoriella hygida</name>
    <dbReference type="NCBI Taxonomy" id="35572"/>
    <lineage>
        <taxon>Eukaryota</taxon>
        <taxon>Metazoa</taxon>
        <taxon>Ecdysozoa</taxon>
        <taxon>Arthropoda</taxon>
        <taxon>Hexapoda</taxon>
        <taxon>Insecta</taxon>
        <taxon>Pterygota</taxon>
        <taxon>Neoptera</taxon>
        <taxon>Endopterygota</taxon>
        <taxon>Diptera</taxon>
        <taxon>Nematocera</taxon>
        <taxon>Sciaroidea</taxon>
        <taxon>Sciaridae</taxon>
        <taxon>Pseudolycoriella</taxon>
    </lineage>
</organism>
<accession>A0A9Q0S216</accession>
<protein>
    <submittedName>
        <fullName evidence="1">Uncharacterized protein</fullName>
    </submittedName>
</protein>
<dbReference type="PANTHER" id="PTHR14540">
    <property type="entry name" value="INTEGRATOR COMPLEX SUBUNIT 15"/>
    <property type="match status" value="1"/>
</dbReference>
<evidence type="ECO:0000313" key="1">
    <source>
        <dbReference type="EMBL" id="KAJ6641098.1"/>
    </source>
</evidence>
<dbReference type="EMBL" id="WJQU01000002">
    <property type="protein sequence ID" value="KAJ6641098.1"/>
    <property type="molecule type" value="Genomic_DNA"/>
</dbReference>